<dbReference type="InterPro" id="IPR001870">
    <property type="entry name" value="B30.2/SPRY"/>
</dbReference>
<sequence>MSITPDLPPMREDNHTDMEQQLSTKDTKFLLVSLDKTTVTYVGKGSHSHDVGISLPLSTDKPIGYFEVSINNKGARGSICIGLSKSDFQLNRQPGWDSGSYGYDGSDGKKLHSSMLGDNYSDPFNTNDVIGCGINYKKGEIFFTRNGTFLGTAFRRVRGDLSLYPTVGLHSQGESVTFHFGKKKPFLFNIQHMIEEEEGKFMVEVESKTVSRREIHELIRGYLIFHGYSDTLSAFEKSSDSTDDDKNSDDVHMRSADDGSEFLLQTLQKRREIRSNIMNGDVLNAIRCIEDDFPRVMDEKRCMRTLRSQHFVELLKKGQTMDAITFGQSMVGDTMEDDEDENKIFSLLAYPKPEQSPLASLFSVQQREKVADVVNQTIIQTCGGGENQWACALEKCMRQLLVIQDHLSQRMGGVQPFDLSKYL</sequence>
<feature type="domain" description="B30.2/SPRY" evidence="2">
    <location>
        <begin position="1"/>
        <end position="185"/>
    </location>
</feature>
<dbReference type="AlphaFoldDB" id="A0A2P6NJ02"/>
<name>A0A2P6NJ02_9EUKA</name>
<dbReference type="SMART" id="SM00667">
    <property type="entry name" value="LisH"/>
    <property type="match status" value="1"/>
</dbReference>
<evidence type="ECO:0000259" key="3">
    <source>
        <dbReference type="PROSITE" id="PS50897"/>
    </source>
</evidence>
<dbReference type="SUPFAM" id="SSF49899">
    <property type="entry name" value="Concanavalin A-like lectins/glucanases"/>
    <property type="match status" value="1"/>
</dbReference>
<evidence type="ECO:0000313" key="5">
    <source>
        <dbReference type="Proteomes" id="UP000241769"/>
    </source>
</evidence>
<dbReference type="PANTHER" id="PTHR12864">
    <property type="entry name" value="RAN BINDING PROTEIN 9-RELATED"/>
    <property type="match status" value="1"/>
</dbReference>
<dbReference type="InterPro" id="IPR003877">
    <property type="entry name" value="SPRY_dom"/>
</dbReference>
<accession>A0A2P6NJ02</accession>
<dbReference type="PROSITE" id="PS50897">
    <property type="entry name" value="CTLH"/>
    <property type="match status" value="1"/>
</dbReference>
<dbReference type="SMART" id="SM00757">
    <property type="entry name" value="CRA"/>
    <property type="match status" value="1"/>
</dbReference>
<dbReference type="InterPro" id="IPR024964">
    <property type="entry name" value="CTLH/CRA"/>
</dbReference>
<dbReference type="InParanoid" id="A0A2P6NJ02"/>
<dbReference type="FunCoup" id="A0A2P6NJ02">
    <property type="interactions" value="306"/>
</dbReference>
<dbReference type="InterPro" id="IPR013320">
    <property type="entry name" value="ConA-like_dom_sf"/>
</dbReference>
<dbReference type="InterPro" id="IPR006594">
    <property type="entry name" value="LisH"/>
</dbReference>
<feature type="compositionally biased region" description="Basic and acidic residues" evidence="1">
    <location>
        <begin position="9"/>
        <end position="18"/>
    </location>
</feature>
<feature type="domain" description="CTLH" evidence="3">
    <location>
        <begin position="266"/>
        <end position="322"/>
    </location>
</feature>
<keyword evidence="5" id="KW-1185">Reference proteome</keyword>
<dbReference type="Pfam" id="PF10607">
    <property type="entry name" value="CTLH"/>
    <property type="match status" value="1"/>
</dbReference>
<dbReference type="PROSITE" id="PS50188">
    <property type="entry name" value="B302_SPRY"/>
    <property type="match status" value="1"/>
</dbReference>
<evidence type="ECO:0000313" key="4">
    <source>
        <dbReference type="EMBL" id="PRP83909.1"/>
    </source>
</evidence>
<dbReference type="InterPro" id="IPR043136">
    <property type="entry name" value="B30.2/SPRY_sf"/>
</dbReference>
<dbReference type="Proteomes" id="UP000241769">
    <property type="component" value="Unassembled WGS sequence"/>
</dbReference>
<dbReference type="PROSITE" id="PS50896">
    <property type="entry name" value="LISH"/>
    <property type="match status" value="1"/>
</dbReference>
<dbReference type="SMART" id="SM00449">
    <property type="entry name" value="SPRY"/>
    <property type="match status" value="1"/>
</dbReference>
<proteinExistence type="predicted"/>
<dbReference type="CDD" id="cd12885">
    <property type="entry name" value="SPRY_RanBP_like"/>
    <property type="match status" value="1"/>
</dbReference>
<gene>
    <name evidence="4" type="ORF">PROFUN_08846</name>
</gene>
<organism evidence="4 5">
    <name type="scientific">Planoprotostelium fungivorum</name>
    <dbReference type="NCBI Taxonomy" id="1890364"/>
    <lineage>
        <taxon>Eukaryota</taxon>
        <taxon>Amoebozoa</taxon>
        <taxon>Evosea</taxon>
        <taxon>Variosea</taxon>
        <taxon>Cavosteliida</taxon>
        <taxon>Cavosteliaceae</taxon>
        <taxon>Planoprotostelium</taxon>
    </lineage>
</organism>
<dbReference type="InterPro" id="IPR013144">
    <property type="entry name" value="CRA_dom"/>
</dbReference>
<dbReference type="InterPro" id="IPR050618">
    <property type="entry name" value="Ubq-SigPath_Reg"/>
</dbReference>
<feature type="region of interest" description="Disordered" evidence="1">
    <location>
        <begin position="1"/>
        <end position="21"/>
    </location>
</feature>
<comment type="caution">
    <text evidence="4">The sequence shown here is derived from an EMBL/GenBank/DDBJ whole genome shotgun (WGS) entry which is preliminary data.</text>
</comment>
<dbReference type="InterPro" id="IPR044736">
    <property type="entry name" value="Gid1/RanBPM/SPLA_SPRY"/>
</dbReference>
<reference evidence="4 5" key="1">
    <citation type="journal article" date="2018" name="Genome Biol. Evol.">
        <title>Multiple Roots of Fruiting Body Formation in Amoebozoa.</title>
        <authorList>
            <person name="Hillmann F."/>
            <person name="Forbes G."/>
            <person name="Novohradska S."/>
            <person name="Ferling I."/>
            <person name="Riege K."/>
            <person name="Groth M."/>
            <person name="Westermann M."/>
            <person name="Marz M."/>
            <person name="Spaller T."/>
            <person name="Winckler T."/>
            <person name="Schaap P."/>
            <person name="Glockner G."/>
        </authorList>
    </citation>
    <scope>NUCLEOTIDE SEQUENCE [LARGE SCALE GENOMIC DNA]</scope>
    <source>
        <strain evidence="4 5">Jena</strain>
    </source>
</reference>
<dbReference type="OrthoDB" id="14767at2759"/>
<dbReference type="InterPro" id="IPR006595">
    <property type="entry name" value="CTLH_C"/>
</dbReference>
<evidence type="ECO:0000256" key="1">
    <source>
        <dbReference type="SAM" id="MobiDB-lite"/>
    </source>
</evidence>
<dbReference type="Gene3D" id="2.60.120.920">
    <property type="match status" value="1"/>
</dbReference>
<protein>
    <submittedName>
        <fullName evidence="4">Uncharacterized protein</fullName>
    </submittedName>
</protein>
<dbReference type="SMART" id="SM00668">
    <property type="entry name" value="CTLH"/>
    <property type="match status" value="1"/>
</dbReference>
<dbReference type="STRING" id="1890364.A0A2P6NJ02"/>
<evidence type="ECO:0000259" key="2">
    <source>
        <dbReference type="PROSITE" id="PS50188"/>
    </source>
</evidence>
<dbReference type="Pfam" id="PF00622">
    <property type="entry name" value="SPRY"/>
    <property type="match status" value="1"/>
</dbReference>
<dbReference type="EMBL" id="MDYQ01000073">
    <property type="protein sequence ID" value="PRP83909.1"/>
    <property type="molecule type" value="Genomic_DNA"/>
</dbReference>